<dbReference type="Proteomes" id="UP001197378">
    <property type="component" value="Unassembled WGS sequence"/>
</dbReference>
<evidence type="ECO:0000256" key="9">
    <source>
        <dbReference type="SAM" id="MobiDB-lite"/>
    </source>
</evidence>
<evidence type="ECO:0000256" key="4">
    <source>
        <dbReference type="ARBA" id="ARBA00022795"/>
    </source>
</evidence>
<gene>
    <name evidence="11" type="primary">flgM</name>
    <name evidence="11" type="ORF">HFQ13_04175</name>
</gene>
<dbReference type="AlphaFoldDB" id="A0AAE3CJI3"/>
<dbReference type="InterPro" id="IPR007412">
    <property type="entry name" value="FlgM"/>
</dbReference>
<accession>A0AAE3CJI3</accession>
<feature type="compositionally biased region" description="Polar residues" evidence="9">
    <location>
        <begin position="23"/>
        <end position="39"/>
    </location>
</feature>
<keyword evidence="3" id="KW-0678">Repressor</keyword>
<dbReference type="GO" id="GO:0045892">
    <property type="term" value="P:negative regulation of DNA-templated transcription"/>
    <property type="evidence" value="ECO:0007669"/>
    <property type="project" value="InterPro"/>
</dbReference>
<keyword evidence="6" id="KW-0804">Transcription</keyword>
<comment type="similarity">
    <text evidence="1">Belongs to the FlgM family.</text>
</comment>
<keyword evidence="4" id="KW-1005">Bacterial flagellum biogenesis</keyword>
<sequence>MDPIQPKSAITPVTADAPRGQRSAKTGSSAPSSVPQEQVTLSATAHALLQASGNQSESSRIEALRSAVQSGSYAVSPAKIGQGLLQDQQQLLARPTPAARA</sequence>
<evidence type="ECO:0000313" key="12">
    <source>
        <dbReference type="Proteomes" id="UP001197378"/>
    </source>
</evidence>
<feature type="domain" description="Anti-sigma-28 factor FlgM C-terminal" evidence="10">
    <location>
        <begin position="38"/>
        <end position="86"/>
    </location>
</feature>
<organism evidence="11 12">
    <name type="scientific">Igneacidithiobacillus copahuensis</name>
    <dbReference type="NCBI Taxonomy" id="2724909"/>
    <lineage>
        <taxon>Bacteria</taxon>
        <taxon>Pseudomonadati</taxon>
        <taxon>Pseudomonadota</taxon>
        <taxon>Acidithiobacillia</taxon>
        <taxon>Acidithiobacillales</taxon>
        <taxon>Acidithiobacillaceae</taxon>
        <taxon>Igneacidithiobacillus</taxon>
    </lineage>
</organism>
<evidence type="ECO:0000313" key="11">
    <source>
        <dbReference type="EMBL" id="MBU2787415.1"/>
    </source>
</evidence>
<keyword evidence="11" id="KW-0282">Flagellum</keyword>
<evidence type="ECO:0000259" key="10">
    <source>
        <dbReference type="Pfam" id="PF04316"/>
    </source>
</evidence>
<dbReference type="GO" id="GO:0044781">
    <property type="term" value="P:bacterial-type flagellum organization"/>
    <property type="evidence" value="ECO:0007669"/>
    <property type="project" value="UniProtKB-KW"/>
</dbReference>
<dbReference type="RefSeq" id="WP_215871982.1">
    <property type="nucleotide sequence ID" value="NZ_JAAXYO010000039.1"/>
</dbReference>
<keyword evidence="11" id="KW-0969">Cilium</keyword>
<comment type="function">
    <text evidence="7">Responsible for the coupling of flagellin expression to flagellar assembly by preventing expression of the flagellin genes when a component of the middle class of proteins is defective. It negatively regulates flagellar genes by inhibiting the activity of FliA by directly binding to FliA.</text>
</comment>
<evidence type="ECO:0000256" key="1">
    <source>
        <dbReference type="ARBA" id="ARBA00005322"/>
    </source>
</evidence>
<name>A0AAE3CJI3_9PROT</name>
<dbReference type="EMBL" id="JAAXYO010000039">
    <property type="protein sequence ID" value="MBU2787415.1"/>
    <property type="molecule type" value="Genomic_DNA"/>
</dbReference>
<keyword evidence="5" id="KW-0805">Transcription regulation</keyword>
<evidence type="ECO:0000256" key="2">
    <source>
        <dbReference type="ARBA" id="ARBA00017823"/>
    </source>
</evidence>
<evidence type="ECO:0000256" key="7">
    <source>
        <dbReference type="ARBA" id="ARBA00024739"/>
    </source>
</evidence>
<protein>
    <recommendedName>
        <fullName evidence="2">Negative regulator of flagellin synthesis</fullName>
    </recommendedName>
    <alternativeName>
        <fullName evidence="8">Anti-sigma-28 factor</fullName>
    </alternativeName>
</protein>
<reference evidence="11" key="1">
    <citation type="journal article" date="2021" name="ISME J.">
        <title>Genomic evolution of the class Acidithiobacillia: deep-branching Proteobacteria living in extreme acidic conditions.</title>
        <authorList>
            <person name="Moya-Beltran A."/>
            <person name="Beard S."/>
            <person name="Rojas-Villalobos C."/>
            <person name="Issotta F."/>
            <person name="Gallardo Y."/>
            <person name="Ulloa R."/>
            <person name="Giaveno A."/>
            <person name="Degli Esposti M."/>
            <person name="Johnson D.B."/>
            <person name="Quatrini R."/>
        </authorList>
    </citation>
    <scope>NUCLEOTIDE SEQUENCE</scope>
    <source>
        <strain evidence="11">VAN18-1</strain>
    </source>
</reference>
<dbReference type="InterPro" id="IPR035890">
    <property type="entry name" value="Anti-sigma-28_factor_FlgM_sf"/>
</dbReference>
<dbReference type="InterPro" id="IPR031316">
    <property type="entry name" value="FlgM_C"/>
</dbReference>
<dbReference type="NCBIfam" id="TIGR03824">
    <property type="entry name" value="FlgM_jcvi"/>
    <property type="match status" value="1"/>
</dbReference>
<feature type="region of interest" description="Disordered" evidence="9">
    <location>
        <begin position="1"/>
        <end position="39"/>
    </location>
</feature>
<comment type="caution">
    <text evidence="11">The sequence shown here is derived from an EMBL/GenBank/DDBJ whole genome shotgun (WGS) entry which is preliminary data.</text>
</comment>
<dbReference type="SUPFAM" id="SSF101498">
    <property type="entry name" value="Anti-sigma factor FlgM"/>
    <property type="match status" value="1"/>
</dbReference>
<keyword evidence="12" id="KW-1185">Reference proteome</keyword>
<proteinExistence type="inferred from homology"/>
<evidence type="ECO:0000256" key="8">
    <source>
        <dbReference type="ARBA" id="ARBA00030117"/>
    </source>
</evidence>
<keyword evidence="11" id="KW-0966">Cell projection</keyword>
<evidence type="ECO:0000256" key="5">
    <source>
        <dbReference type="ARBA" id="ARBA00023015"/>
    </source>
</evidence>
<dbReference type="Pfam" id="PF04316">
    <property type="entry name" value="FlgM"/>
    <property type="match status" value="1"/>
</dbReference>
<evidence type="ECO:0000256" key="3">
    <source>
        <dbReference type="ARBA" id="ARBA00022491"/>
    </source>
</evidence>
<evidence type="ECO:0000256" key="6">
    <source>
        <dbReference type="ARBA" id="ARBA00023163"/>
    </source>
</evidence>